<protein>
    <submittedName>
        <fullName evidence="2">Uncharacterized protein</fullName>
    </submittedName>
</protein>
<keyword evidence="1" id="KW-0472">Membrane</keyword>
<feature type="transmembrane region" description="Helical" evidence="1">
    <location>
        <begin position="72"/>
        <end position="91"/>
    </location>
</feature>
<dbReference type="OrthoDB" id="675847at2"/>
<dbReference type="EMBL" id="CP025096">
    <property type="protein sequence ID" value="AUD03314.1"/>
    <property type="molecule type" value="Genomic_DNA"/>
</dbReference>
<feature type="transmembrane region" description="Helical" evidence="1">
    <location>
        <begin position="212"/>
        <end position="234"/>
    </location>
</feature>
<reference evidence="2 3" key="1">
    <citation type="submission" date="2017-11" db="EMBL/GenBank/DDBJ databases">
        <title>Taxonomic description and genome sequences of Spirosoma HA7 sp. nov., isolated from pollen microhabitat of Corylus avellana.</title>
        <authorList>
            <person name="Ambika Manirajan B."/>
            <person name="Suarez C."/>
            <person name="Ratering S."/>
            <person name="Geissler-Plaum R."/>
            <person name="Cardinale M."/>
            <person name="Sylvia S."/>
        </authorList>
    </citation>
    <scope>NUCLEOTIDE SEQUENCE [LARGE SCALE GENOMIC DNA]</scope>
    <source>
        <strain evidence="2 3">HA7</strain>
    </source>
</reference>
<evidence type="ECO:0000256" key="1">
    <source>
        <dbReference type="SAM" id="Phobius"/>
    </source>
</evidence>
<dbReference type="AlphaFoldDB" id="A0A2K8Z0G4"/>
<evidence type="ECO:0000313" key="3">
    <source>
        <dbReference type="Proteomes" id="UP000232883"/>
    </source>
</evidence>
<organism evidence="2 3">
    <name type="scientific">Spirosoma pollinicola</name>
    <dbReference type="NCBI Taxonomy" id="2057025"/>
    <lineage>
        <taxon>Bacteria</taxon>
        <taxon>Pseudomonadati</taxon>
        <taxon>Bacteroidota</taxon>
        <taxon>Cytophagia</taxon>
        <taxon>Cytophagales</taxon>
        <taxon>Cytophagaceae</taxon>
        <taxon>Spirosoma</taxon>
    </lineage>
</organism>
<sequence>MKPNLSILFTPTPLWLDLFFAATTLITLVMLYMAVRRVSVAGATRVLVISIVWLTLLAILASNHFFQQLDTFPPHFILALGPPFVLIIVLLSTTQGRHWIEPLPLSVLTTLHTVRVPVELTLYALYIHQQVPELMTFEGGNYDILSGLSAPVVAYFAFRKQQLSPRWLLVWNILALGLVINIVVRAVLSAPLPFQQLAFDQPNVGILKFPYIWLPGFIVPVVLFSHGVAIIRLLRNQTATVV</sequence>
<proteinExistence type="predicted"/>
<feature type="transmembrane region" description="Helical" evidence="1">
    <location>
        <begin position="46"/>
        <end position="66"/>
    </location>
</feature>
<feature type="transmembrane region" description="Helical" evidence="1">
    <location>
        <begin position="12"/>
        <end position="34"/>
    </location>
</feature>
<evidence type="ECO:0000313" key="2">
    <source>
        <dbReference type="EMBL" id="AUD03314.1"/>
    </source>
</evidence>
<keyword evidence="3" id="KW-1185">Reference proteome</keyword>
<dbReference type="KEGG" id="spir:CWM47_16615"/>
<keyword evidence="1" id="KW-0812">Transmembrane</keyword>
<dbReference type="Proteomes" id="UP000232883">
    <property type="component" value="Chromosome"/>
</dbReference>
<gene>
    <name evidence="2" type="ORF">CWM47_16615</name>
</gene>
<accession>A0A2K8Z0G4</accession>
<name>A0A2K8Z0G4_9BACT</name>
<dbReference type="RefSeq" id="WP_100989382.1">
    <property type="nucleotide sequence ID" value="NZ_CP025096.1"/>
</dbReference>
<keyword evidence="1" id="KW-1133">Transmembrane helix</keyword>
<feature type="transmembrane region" description="Helical" evidence="1">
    <location>
        <begin position="170"/>
        <end position="192"/>
    </location>
</feature>